<accession>A0A386KN02</accession>
<evidence type="ECO:0000313" key="2">
    <source>
        <dbReference type="Proteomes" id="UP000280659"/>
    </source>
</evidence>
<sequence length="77" mass="8857">MAMCLGGPLHGKHANCGRNIYTSEGNVFMLSYELRDYWYNDGSTKKIQLYQHASYSDDCVIKFLNEKFNLSPVEKKS</sequence>
<dbReference type="Proteomes" id="UP000280659">
    <property type="component" value="Segment"/>
</dbReference>
<protein>
    <submittedName>
        <fullName evidence="1">Uncharacterized protein</fullName>
    </submittedName>
</protein>
<dbReference type="EMBL" id="MH800199">
    <property type="protein sequence ID" value="AYD85811.1"/>
    <property type="molecule type" value="Genomic_DNA"/>
</dbReference>
<proteinExistence type="predicted"/>
<name>A0A386KN02_9CAUD</name>
<keyword evidence="2" id="KW-1185">Reference proteome</keyword>
<gene>
    <name evidence="1" type="ORF">Aci022_122</name>
</gene>
<organism evidence="1 2">
    <name type="scientific">Acinetobacter phage vB_AbaM_B09_Aci02-2</name>
    <dbReference type="NCBI Taxonomy" id="2315467"/>
    <lineage>
        <taxon>Viruses</taxon>
        <taxon>Duplodnaviria</taxon>
        <taxon>Heunggongvirae</taxon>
        <taxon>Uroviricota</taxon>
        <taxon>Caudoviricetes</taxon>
        <taxon>Saclayvirus</taxon>
        <taxon>Saclayvirus Aci022</taxon>
    </lineage>
</organism>
<reference evidence="1 2" key="1">
    <citation type="submission" date="2018-08" db="EMBL/GenBank/DDBJ databases">
        <title>Complete genome sequence of five Acinetobacter baumannii phages from Abidjan, Cote d'Ivoire.</title>
        <authorList>
            <person name="Essoh C."/>
            <person name="Vernadet J.-P."/>
            <person name="Vergnaud G."/>
            <person name="Resch G."/>
            <person name="Pourcel C."/>
        </authorList>
    </citation>
    <scope>NUCLEOTIDE SEQUENCE [LARGE SCALE GENOMIC DNA]</scope>
</reference>
<evidence type="ECO:0000313" key="1">
    <source>
        <dbReference type="EMBL" id="AYD85811.1"/>
    </source>
</evidence>